<dbReference type="RefSeq" id="WP_206572733.1">
    <property type="nucleotide sequence ID" value="NZ_JAFKCV010000002.1"/>
</dbReference>
<evidence type="ECO:0000313" key="2">
    <source>
        <dbReference type="EMBL" id="MBN7824636.1"/>
    </source>
</evidence>
<dbReference type="EMBL" id="JAFKCV010000002">
    <property type="protein sequence ID" value="MBN7824636.1"/>
    <property type="molecule type" value="Genomic_DNA"/>
</dbReference>
<dbReference type="Proteomes" id="UP000664654">
    <property type="component" value="Unassembled WGS sequence"/>
</dbReference>
<protein>
    <submittedName>
        <fullName evidence="2">Phosphoribosyltransferase</fullName>
    </submittedName>
</protein>
<keyword evidence="3" id="KW-1185">Reference proteome</keyword>
<dbReference type="Gene3D" id="3.30.1310.20">
    <property type="entry name" value="PRTase-like"/>
    <property type="match status" value="1"/>
</dbReference>
<evidence type="ECO:0000259" key="1">
    <source>
        <dbReference type="Pfam" id="PF00156"/>
    </source>
</evidence>
<dbReference type="InterPro" id="IPR029057">
    <property type="entry name" value="PRTase-like"/>
</dbReference>
<dbReference type="GO" id="GO:0016757">
    <property type="term" value="F:glycosyltransferase activity"/>
    <property type="evidence" value="ECO:0007669"/>
    <property type="project" value="UniProtKB-KW"/>
</dbReference>
<keyword evidence="2" id="KW-0808">Transferase</keyword>
<comment type="caution">
    <text evidence="2">The sequence shown here is derived from an EMBL/GenBank/DDBJ whole genome shotgun (WGS) entry which is preliminary data.</text>
</comment>
<dbReference type="Gene3D" id="3.40.50.2020">
    <property type="match status" value="1"/>
</dbReference>
<dbReference type="SUPFAM" id="SSF53271">
    <property type="entry name" value="PRTase-like"/>
    <property type="match status" value="1"/>
</dbReference>
<gene>
    <name evidence="2" type="ORF">J0A66_05280</name>
</gene>
<dbReference type="AlphaFoldDB" id="A0A939DMR7"/>
<accession>A0A939DMR7</accession>
<evidence type="ECO:0000313" key="3">
    <source>
        <dbReference type="Proteomes" id="UP000664654"/>
    </source>
</evidence>
<dbReference type="Pfam" id="PF00156">
    <property type="entry name" value="Pribosyltran"/>
    <property type="match status" value="1"/>
</dbReference>
<dbReference type="CDD" id="cd06223">
    <property type="entry name" value="PRTases_typeI"/>
    <property type="match status" value="1"/>
</dbReference>
<feature type="domain" description="Phosphoribosyltransferase" evidence="1">
    <location>
        <begin position="12"/>
        <end position="175"/>
    </location>
</feature>
<sequence>MQALISDRRSAGRRLAEHLQDYRQRDDLLVLGLPRGGIPVAFEVAKALCAPLDVMLVRKLGLPLHEEYAMGAIASGGVRILNEAVISYYGIDAEAIEGVVIREQQELARREKVYRGERPWPDLRRHCVLLVDDGLATGATMQAAVEAVRRQGASELVVAVPLAARDSLQALGKLVDNLVCLHSPTPFQSVGQWYENFDQTSDAEVLELLSQARTLQPYQAAGR</sequence>
<name>A0A939DMR7_9ALTE</name>
<proteinExistence type="predicted"/>
<keyword evidence="2" id="KW-0328">Glycosyltransferase</keyword>
<organism evidence="2 3">
    <name type="scientific">Bowmanella dokdonensis</name>
    <dbReference type="NCBI Taxonomy" id="751969"/>
    <lineage>
        <taxon>Bacteria</taxon>
        <taxon>Pseudomonadati</taxon>
        <taxon>Pseudomonadota</taxon>
        <taxon>Gammaproteobacteria</taxon>
        <taxon>Alteromonadales</taxon>
        <taxon>Alteromonadaceae</taxon>
        <taxon>Bowmanella</taxon>
    </lineage>
</organism>
<reference evidence="2" key="1">
    <citation type="submission" date="2021-03" db="EMBL/GenBank/DDBJ databases">
        <title>novel species isolated from a fishpond in China.</title>
        <authorList>
            <person name="Lu H."/>
            <person name="Cai Z."/>
        </authorList>
    </citation>
    <scope>NUCLEOTIDE SEQUENCE</scope>
    <source>
        <strain evidence="2">JCM 30855</strain>
    </source>
</reference>
<dbReference type="InterPro" id="IPR000836">
    <property type="entry name" value="PRTase_dom"/>
</dbReference>